<accession>A0A7J7P5D0</accession>
<sequence>MHLSKIKSGTLFDRFHHAGYIVGPTNEFELPPPSIARAFELVLKLQHQPLLLEWLCFHSSLLRHEAVKEKERERDMVTFLQTFGKFPCLYLRFLIQRANNNLQNLRFCSSLDTSDTLQFDKTLVSELVIKQQWRNLKDLLKQTTPTKLLEFFFESDGVESEVVFKYYRWSEKEFNVLYNLELFCKLLNFLIRAKRYSEIRAQLHVFVKSGRSCSISLMFHTILATSPRTNNCGHSIIVDMLVLELVKNGSIDVALEAFERAGDYRFKLSFLSCNPLLNGLVKKGKIQALETVYKEIIKRRISPNLITFNTVINGLSKSGRLHKARDLFEDMQVWGILPTVITYNTLIDGYCKSSIPGKMYKAEALLKEMVSKDVCPSLITFNTLIDGYCKNENVSTAMKLFEELKNREDLKPSVETYNCLINGLCNNGKLDEALSLRDEMLDTSSKVIFPNVITYNSLINGFCKKGLLEEARKLFDFIQECGLVPSVNTYSTLMDGYCKDKKMEEAIRLRDSMLLEKDNICIYNCLIGGFCRNGNMEEANKLLDEMGSKNVKADSVTYNILIGSLCKVGKLKKAAKLLNEMFEMGLNPSHLTYNTLMDGYCMKGNLEAALNTRKRLEKSGRRANVATYNVLIRGLCQKGKLEEANGLLNEMLEKGLIPNRVYGHDGTGYLQTLCGWIVAIVKQCYLVLIIQERPLASKTRGISENAAGIDGMRLAGLALRVFWMDSFMEVIMLIISTAVNHFWLFSVNMQMEGIEPSPKVV</sequence>
<dbReference type="GO" id="GO:0003729">
    <property type="term" value="F:mRNA binding"/>
    <property type="evidence" value="ECO:0007669"/>
    <property type="project" value="TreeGrafter"/>
</dbReference>
<feature type="repeat" description="PPR" evidence="2">
    <location>
        <begin position="486"/>
        <end position="516"/>
    </location>
</feature>
<evidence type="ECO:0000256" key="2">
    <source>
        <dbReference type="PROSITE-ProRule" id="PRU00708"/>
    </source>
</evidence>
<keyword evidence="1" id="KW-0677">Repeat</keyword>
<evidence type="ECO:0000256" key="1">
    <source>
        <dbReference type="ARBA" id="ARBA00022737"/>
    </source>
</evidence>
<feature type="repeat" description="PPR" evidence="2">
    <location>
        <begin position="624"/>
        <end position="658"/>
    </location>
</feature>
<dbReference type="AlphaFoldDB" id="A0A7J7P5D0"/>
<dbReference type="Pfam" id="PF13041">
    <property type="entry name" value="PPR_2"/>
    <property type="match status" value="5"/>
</dbReference>
<evidence type="ECO:0000256" key="3">
    <source>
        <dbReference type="SAM" id="Phobius"/>
    </source>
</evidence>
<keyword evidence="3" id="KW-0812">Transmembrane</keyword>
<feature type="repeat" description="PPR" evidence="2">
    <location>
        <begin position="339"/>
        <end position="376"/>
    </location>
</feature>
<feature type="repeat" description="PPR" evidence="2">
    <location>
        <begin position="269"/>
        <end position="303"/>
    </location>
</feature>
<dbReference type="Gene3D" id="1.25.40.10">
    <property type="entry name" value="Tetratricopeptide repeat domain"/>
    <property type="match status" value="6"/>
</dbReference>
<dbReference type="NCBIfam" id="TIGR00756">
    <property type="entry name" value="PPR"/>
    <property type="match status" value="11"/>
</dbReference>
<feature type="repeat" description="PPR" evidence="2">
    <location>
        <begin position="519"/>
        <end position="553"/>
    </location>
</feature>
<organism evidence="4 5">
    <name type="scientific">Kingdonia uniflora</name>
    <dbReference type="NCBI Taxonomy" id="39325"/>
    <lineage>
        <taxon>Eukaryota</taxon>
        <taxon>Viridiplantae</taxon>
        <taxon>Streptophyta</taxon>
        <taxon>Embryophyta</taxon>
        <taxon>Tracheophyta</taxon>
        <taxon>Spermatophyta</taxon>
        <taxon>Magnoliopsida</taxon>
        <taxon>Ranunculales</taxon>
        <taxon>Circaeasteraceae</taxon>
        <taxon>Kingdonia</taxon>
    </lineage>
</organism>
<feature type="repeat" description="PPR" evidence="2">
    <location>
        <begin position="413"/>
        <end position="447"/>
    </location>
</feature>
<dbReference type="SUPFAM" id="SSF81901">
    <property type="entry name" value="HCP-like"/>
    <property type="match status" value="1"/>
</dbReference>
<dbReference type="PANTHER" id="PTHR47932">
    <property type="entry name" value="ATPASE EXPRESSION PROTEIN 3"/>
    <property type="match status" value="1"/>
</dbReference>
<dbReference type="InterPro" id="IPR011990">
    <property type="entry name" value="TPR-like_helical_dom_sf"/>
</dbReference>
<dbReference type="Proteomes" id="UP000541444">
    <property type="component" value="Unassembled WGS sequence"/>
</dbReference>
<feature type="repeat" description="PPR" evidence="2">
    <location>
        <begin position="451"/>
        <end position="485"/>
    </location>
</feature>
<feature type="transmembrane region" description="Helical" evidence="3">
    <location>
        <begin position="722"/>
        <end position="743"/>
    </location>
</feature>
<keyword evidence="3" id="KW-1133">Transmembrane helix</keyword>
<gene>
    <name evidence="4" type="ORF">GIB67_006307</name>
</gene>
<evidence type="ECO:0000313" key="4">
    <source>
        <dbReference type="EMBL" id="KAF6174655.1"/>
    </source>
</evidence>
<dbReference type="PROSITE" id="PS51375">
    <property type="entry name" value="PPR"/>
    <property type="match status" value="11"/>
</dbReference>
<name>A0A7J7P5D0_9MAGN</name>
<dbReference type="PANTHER" id="PTHR47932:SF2">
    <property type="entry name" value="OS10G0484300 PROTEIN"/>
    <property type="match status" value="1"/>
</dbReference>
<dbReference type="EMBL" id="JACGCM010000252">
    <property type="protein sequence ID" value="KAF6174655.1"/>
    <property type="molecule type" value="Genomic_DNA"/>
</dbReference>
<evidence type="ECO:0008006" key="6">
    <source>
        <dbReference type="Google" id="ProtNLM"/>
    </source>
</evidence>
<evidence type="ECO:0000313" key="5">
    <source>
        <dbReference type="Proteomes" id="UP000541444"/>
    </source>
</evidence>
<feature type="repeat" description="PPR" evidence="2">
    <location>
        <begin position="304"/>
        <end position="338"/>
    </location>
</feature>
<feature type="repeat" description="PPR" evidence="2">
    <location>
        <begin position="554"/>
        <end position="588"/>
    </location>
</feature>
<keyword evidence="3" id="KW-0472">Membrane</keyword>
<dbReference type="OrthoDB" id="185373at2759"/>
<comment type="caution">
    <text evidence="4">The sequence shown here is derived from an EMBL/GenBank/DDBJ whole genome shotgun (WGS) entry which is preliminary data.</text>
</comment>
<feature type="repeat" description="PPR" evidence="2">
    <location>
        <begin position="589"/>
        <end position="623"/>
    </location>
</feature>
<proteinExistence type="predicted"/>
<dbReference type="InterPro" id="IPR002885">
    <property type="entry name" value="PPR_rpt"/>
</dbReference>
<reference evidence="4 5" key="1">
    <citation type="journal article" date="2020" name="IScience">
        <title>Genome Sequencing of the Endangered Kingdonia uniflora (Circaeasteraceae, Ranunculales) Reveals Potential Mechanisms of Evolutionary Specialization.</title>
        <authorList>
            <person name="Sun Y."/>
            <person name="Deng T."/>
            <person name="Zhang A."/>
            <person name="Moore M.J."/>
            <person name="Landis J.B."/>
            <person name="Lin N."/>
            <person name="Zhang H."/>
            <person name="Zhang X."/>
            <person name="Huang J."/>
            <person name="Zhang X."/>
            <person name="Sun H."/>
            <person name="Wang H."/>
        </authorList>
    </citation>
    <scope>NUCLEOTIDE SEQUENCE [LARGE SCALE GENOMIC DNA]</scope>
    <source>
        <strain evidence="4">TB1705</strain>
        <tissue evidence="4">Leaf</tissue>
    </source>
</reference>
<feature type="repeat" description="PPR" evidence="2">
    <location>
        <begin position="377"/>
        <end position="407"/>
    </location>
</feature>
<keyword evidence="5" id="KW-1185">Reference proteome</keyword>
<protein>
    <recommendedName>
        <fullName evidence="6">Pentatricopeptide repeat-containing protein</fullName>
    </recommendedName>
</protein>